<keyword evidence="2" id="KW-1185">Reference proteome</keyword>
<organism evidence="1 2">
    <name type="scientific">Streptomyces phaeolivaceus</name>
    <dbReference type="NCBI Taxonomy" id="2653200"/>
    <lineage>
        <taxon>Bacteria</taxon>
        <taxon>Bacillati</taxon>
        <taxon>Actinomycetota</taxon>
        <taxon>Actinomycetes</taxon>
        <taxon>Kitasatosporales</taxon>
        <taxon>Streptomycetaceae</taxon>
        <taxon>Streptomyces</taxon>
    </lineage>
</organism>
<reference evidence="1 2" key="1">
    <citation type="submission" date="2019-10" db="EMBL/GenBank/DDBJ databases">
        <title>Streptomyces sp. strain GY16 isolated from leaves of Broussonetia papyrifera.</title>
        <authorList>
            <person name="Mo P."/>
        </authorList>
    </citation>
    <scope>NUCLEOTIDE SEQUENCE [LARGE SCALE GENOMIC DNA]</scope>
    <source>
        <strain evidence="1 2">GY16</strain>
    </source>
</reference>
<accession>A0A5P8KEW4</accession>
<name>A0A5P8KEW4_9ACTN</name>
<evidence type="ECO:0000313" key="1">
    <source>
        <dbReference type="EMBL" id="QFR01158.1"/>
    </source>
</evidence>
<dbReference type="Proteomes" id="UP000327294">
    <property type="component" value="Chromosome"/>
</dbReference>
<dbReference type="RefSeq" id="WP_152172477.1">
    <property type="nucleotide sequence ID" value="NZ_CP045096.1"/>
</dbReference>
<dbReference type="KEGG" id="sphv:F9278_38835"/>
<sequence>MKPNPFHVLGLPVSAGDEEVAERFRELSLTGAQDAGALAEWAKDELMGLPERRELHALLEAPGADYRGDRWEDFAKQYGRRPVAFASRQGPAEAPRAADIDLAAVARRLLDGMLTPPEVDIRPALDHPPVPLYLERPPLEVRDVLFG</sequence>
<protein>
    <submittedName>
        <fullName evidence="1">Uncharacterized protein</fullName>
    </submittedName>
</protein>
<dbReference type="EMBL" id="CP045096">
    <property type="protein sequence ID" value="QFR01158.1"/>
    <property type="molecule type" value="Genomic_DNA"/>
</dbReference>
<proteinExistence type="predicted"/>
<dbReference type="AlphaFoldDB" id="A0A5P8KEW4"/>
<evidence type="ECO:0000313" key="2">
    <source>
        <dbReference type="Proteomes" id="UP000327294"/>
    </source>
</evidence>
<gene>
    <name evidence="1" type="ORF">F9278_38835</name>
</gene>